<feature type="non-terminal residue" evidence="2">
    <location>
        <position position="369"/>
    </location>
</feature>
<accession>A0A0L0F9D2</accession>
<feature type="compositionally biased region" description="Low complexity" evidence="1">
    <location>
        <begin position="326"/>
        <end position="337"/>
    </location>
</feature>
<feature type="region of interest" description="Disordered" evidence="1">
    <location>
        <begin position="1"/>
        <end position="215"/>
    </location>
</feature>
<dbReference type="RefSeq" id="XP_014147236.1">
    <property type="nucleotide sequence ID" value="XM_014291761.1"/>
</dbReference>
<dbReference type="AlphaFoldDB" id="A0A0L0F9D2"/>
<name>A0A0L0F9D2_9EUKA</name>
<feature type="region of interest" description="Disordered" evidence="1">
    <location>
        <begin position="239"/>
        <end position="292"/>
    </location>
</feature>
<feature type="non-terminal residue" evidence="2">
    <location>
        <position position="1"/>
    </location>
</feature>
<keyword evidence="3" id="KW-1185">Reference proteome</keyword>
<feature type="compositionally biased region" description="Low complexity" evidence="1">
    <location>
        <begin position="1"/>
        <end position="28"/>
    </location>
</feature>
<dbReference type="Proteomes" id="UP000054560">
    <property type="component" value="Unassembled WGS sequence"/>
</dbReference>
<evidence type="ECO:0000313" key="2">
    <source>
        <dbReference type="EMBL" id="KNC73334.1"/>
    </source>
</evidence>
<proteinExistence type="predicted"/>
<feature type="compositionally biased region" description="Basic residues" evidence="1">
    <location>
        <begin position="338"/>
        <end position="348"/>
    </location>
</feature>
<feature type="compositionally biased region" description="Polar residues" evidence="1">
    <location>
        <begin position="59"/>
        <end position="84"/>
    </location>
</feature>
<dbReference type="EMBL" id="KQ245752">
    <property type="protein sequence ID" value="KNC73334.1"/>
    <property type="molecule type" value="Genomic_DNA"/>
</dbReference>
<feature type="region of interest" description="Disordered" evidence="1">
    <location>
        <begin position="326"/>
        <end position="369"/>
    </location>
</feature>
<reference evidence="2 3" key="1">
    <citation type="submission" date="2011-02" db="EMBL/GenBank/DDBJ databases">
        <title>The Genome Sequence of Sphaeroforma arctica JP610.</title>
        <authorList>
            <consortium name="The Broad Institute Genome Sequencing Platform"/>
            <person name="Russ C."/>
            <person name="Cuomo C."/>
            <person name="Young S.K."/>
            <person name="Zeng Q."/>
            <person name="Gargeya S."/>
            <person name="Alvarado L."/>
            <person name="Berlin A."/>
            <person name="Chapman S.B."/>
            <person name="Chen Z."/>
            <person name="Freedman E."/>
            <person name="Gellesch M."/>
            <person name="Goldberg J."/>
            <person name="Griggs A."/>
            <person name="Gujja S."/>
            <person name="Heilman E."/>
            <person name="Heiman D."/>
            <person name="Howarth C."/>
            <person name="Mehta T."/>
            <person name="Neiman D."/>
            <person name="Pearson M."/>
            <person name="Roberts A."/>
            <person name="Saif S."/>
            <person name="Shea T."/>
            <person name="Shenoy N."/>
            <person name="Sisk P."/>
            <person name="Stolte C."/>
            <person name="Sykes S."/>
            <person name="White J."/>
            <person name="Yandava C."/>
            <person name="Burger G."/>
            <person name="Gray M.W."/>
            <person name="Holland P.W.H."/>
            <person name="King N."/>
            <person name="Lang F.B.F."/>
            <person name="Roger A.J."/>
            <person name="Ruiz-Trillo I."/>
            <person name="Haas B."/>
            <person name="Nusbaum C."/>
            <person name="Birren B."/>
        </authorList>
    </citation>
    <scope>NUCLEOTIDE SEQUENCE [LARGE SCALE GENOMIC DNA]</scope>
    <source>
        <strain evidence="2 3">JP610</strain>
    </source>
</reference>
<dbReference type="GeneID" id="25914611"/>
<evidence type="ECO:0000313" key="3">
    <source>
        <dbReference type="Proteomes" id="UP000054560"/>
    </source>
</evidence>
<feature type="compositionally biased region" description="Basic and acidic residues" evidence="1">
    <location>
        <begin position="29"/>
        <end position="45"/>
    </location>
</feature>
<feature type="compositionally biased region" description="Polar residues" evidence="1">
    <location>
        <begin position="279"/>
        <end position="292"/>
    </location>
</feature>
<feature type="compositionally biased region" description="Basic and acidic residues" evidence="1">
    <location>
        <begin position="86"/>
        <end position="98"/>
    </location>
</feature>
<feature type="compositionally biased region" description="Basic and acidic residues" evidence="1">
    <location>
        <begin position="189"/>
        <end position="207"/>
    </location>
</feature>
<feature type="compositionally biased region" description="Polar residues" evidence="1">
    <location>
        <begin position="252"/>
        <end position="272"/>
    </location>
</feature>
<sequence length="369" mass="38813">DQFKRTSSNASTATTRTVSNTSTASNSASHRDTPHPSHTHDDTKKLSSTLPKTGDMRSTDQINPDRSGSMGSTQSTAYAHSPSTVDGRKDKRDGVPKDKRIKATGSVGKKDSGTGSSINLVKRDFKRKRDLVKVDSANAPATSGKGAVAARLSRLYNRPKSVSDLSRKSKPPSGGAGAMDGSRGTPKNATDKDKNATDKGKPEKPWDGGKTLTRSVSANVMQGMADVFSESLYNTAGAQTTGTGVGLKRQLSKQANNKSSSDIHRLSSQSALANRHSHGSSQSGSDCHSNINVTAASPVDSCGVSPVTLRNGPDLSPTLLRAVAQTQPTAQTATNSQRSKHSHGLAHLRLKDHSASTTLEEAAKSLQME</sequence>
<protein>
    <submittedName>
        <fullName evidence="2">Uncharacterized protein</fullName>
    </submittedName>
</protein>
<evidence type="ECO:0000256" key="1">
    <source>
        <dbReference type="SAM" id="MobiDB-lite"/>
    </source>
</evidence>
<gene>
    <name evidence="2" type="ORF">SARC_14107</name>
</gene>
<organism evidence="2 3">
    <name type="scientific">Sphaeroforma arctica JP610</name>
    <dbReference type="NCBI Taxonomy" id="667725"/>
    <lineage>
        <taxon>Eukaryota</taxon>
        <taxon>Ichthyosporea</taxon>
        <taxon>Ichthyophonida</taxon>
        <taxon>Sphaeroforma</taxon>
    </lineage>
</organism>